<accession>A0ABP3DG65</accession>
<dbReference type="InterPro" id="IPR025241">
    <property type="entry name" value="DUF4190"/>
</dbReference>
<evidence type="ECO:0000313" key="4">
    <source>
        <dbReference type="Proteomes" id="UP001500967"/>
    </source>
</evidence>
<organism evidence="3 4">
    <name type="scientific">Cryptosporangium japonicum</name>
    <dbReference type="NCBI Taxonomy" id="80872"/>
    <lineage>
        <taxon>Bacteria</taxon>
        <taxon>Bacillati</taxon>
        <taxon>Actinomycetota</taxon>
        <taxon>Actinomycetes</taxon>
        <taxon>Cryptosporangiales</taxon>
        <taxon>Cryptosporangiaceae</taxon>
        <taxon>Cryptosporangium</taxon>
    </lineage>
</organism>
<keyword evidence="1" id="KW-1133">Transmembrane helix</keyword>
<keyword evidence="1" id="KW-0472">Membrane</keyword>
<gene>
    <name evidence="3" type="ORF">GCM10009539_16650</name>
</gene>
<feature type="transmembrane region" description="Helical" evidence="1">
    <location>
        <begin position="24"/>
        <end position="57"/>
    </location>
</feature>
<evidence type="ECO:0000313" key="3">
    <source>
        <dbReference type="EMBL" id="GAA0231911.1"/>
    </source>
</evidence>
<protein>
    <recommendedName>
        <fullName evidence="2">DUF4190 domain-containing protein</fullName>
    </recommendedName>
</protein>
<dbReference type="EMBL" id="BAAAGX010000006">
    <property type="protein sequence ID" value="GAA0231911.1"/>
    <property type="molecule type" value="Genomic_DNA"/>
</dbReference>
<comment type="caution">
    <text evidence="3">The sequence shown here is derived from an EMBL/GenBank/DDBJ whole genome shotgun (WGS) entry which is preliminary data.</text>
</comment>
<evidence type="ECO:0000259" key="2">
    <source>
        <dbReference type="Pfam" id="PF13828"/>
    </source>
</evidence>
<proteinExistence type="predicted"/>
<dbReference type="RefSeq" id="WP_344648126.1">
    <property type="nucleotide sequence ID" value="NZ_BAAAGX010000006.1"/>
</dbReference>
<keyword evidence="4" id="KW-1185">Reference proteome</keyword>
<evidence type="ECO:0000256" key="1">
    <source>
        <dbReference type="SAM" id="Phobius"/>
    </source>
</evidence>
<sequence>MANVSGHPEMGYDSAPARSTGNGLAIGSLVVGILALVASWVPIAGWILGAVAVVLGVLSRRQAKAGNGLALAGLILGAVAFVISTALFLVAISQTT</sequence>
<reference evidence="4" key="1">
    <citation type="journal article" date="2019" name="Int. J. Syst. Evol. Microbiol.">
        <title>The Global Catalogue of Microorganisms (GCM) 10K type strain sequencing project: providing services to taxonomists for standard genome sequencing and annotation.</title>
        <authorList>
            <consortium name="The Broad Institute Genomics Platform"/>
            <consortium name="The Broad Institute Genome Sequencing Center for Infectious Disease"/>
            <person name="Wu L."/>
            <person name="Ma J."/>
        </authorList>
    </citation>
    <scope>NUCLEOTIDE SEQUENCE [LARGE SCALE GENOMIC DNA]</scope>
    <source>
        <strain evidence="4">JCM 10425</strain>
    </source>
</reference>
<keyword evidence="1" id="KW-0812">Transmembrane</keyword>
<dbReference type="Proteomes" id="UP001500967">
    <property type="component" value="Unassembled WGS sequence"/>
</dbReference>
<feature type="domain" description="DUF4190" evidence="2">
    <location>
        <begin position="24"/>
        <end position="85"/>
    </location>
</feature>
<name>A0ABP3DG65_9ACTN</name>
<feature type="transmembrane region" description="Helical" evidence="1">
    <location>
        <begin position="69"/>
        <end position="92"/>
    </location>
</feature>
<dbReference type="Pfam" id="PF13828">
    <property type="entry name" value="DUF4190"/>
    <property type="match status" value="1"/>
</dbReference>